<dbReference type="Pfam" id="PF00644">
    <property type="entry name" value="PARP"/>
    <property type="match status" value="1"/>
</dbReference>
<dbReference type="InterPro" id="IPR051712">
    <property type="entry name" value="ARTD-AVP"/>
</dbReference>
<dbReference type="GO" id="GO:0005634">
    <property type="term" value="C:nucleus"/>
    <property type="evidence" value="ECO:0007669"/>
    <property type="project" value="TreeGrafter"/>
</dbReference>
<name>A0A814Q4F1_ADIRI</name>
<proteinExistence type="predicted"/>
<dbReference type="Gene3D" id="1.20.120.1080">
    <property type="match status" value="1"/>
</dbReference>
<evidence type="ECO:0000256" key="1">
    <source>
        <dbReference type="RuleBase" id="RU362114"/>
    </source>
</evidence>
<dbReference type="PROSITE" id="PS51059">
    <property type="entry name" value="PARP_CATALYTIC"/>
    <property type="match status" value="1"/>
</dbReference>
<dbReference type="PANTHER" id="PTHR45740:SF2">
    <property type="entry name" value="POLY [ADP-RIBOSE] POLYMERASE"/>
    <property type="match status" value="1"/>
</dbReference>
<dbReference type="SMART" id="SM00847">
    <property type="entry name" value="HA2"/>
    <property type="match status" value="1"/>
</dbReference>
<evidence type="ECO:0000313" key="4">
    <source>
        <dbReference type="Proteomes" id="UP000663828"/>
    </source>
</evidence>
<dbReference type="EMBL" id="CAJNOR010001293">
    <property type="protein sequence ID" value="CAF1115266.1"/>
    <property type="molecule type" value="Genomic_DNA"/>
</dbReference>
<gene>
    <name evidence="3" type="ORF">XAT740_LOCUS19081</name>
</gene>
<dbReference type="GO" id="GO:0003950">
    <property type="term" value="F:NAD+ poly-ADP-ribosyltransferase activity"/>
    <property type="evidence" value="ECO:0007669"/>
    <property type="project" value="UniProtKB-UniRule"/>
</dbReference>
<accession>A0A814Q4F1</accession>
<evidence type="ECO:0000259" key="2">
    <source>
        <dbReference type="PROSITE" id="PS51059"/>
    </source>
</evidence>
<dbReference type="PANTHER" id="PTHR45740">
    <property type="entry name" value="POLY [ADP-RIBOSE] POLYMERASE"/>
    <property type="match status" value="1"/>
</dbReference>
<dbReference type="InterPro" id="IPR012317">
    <property type="entry name" value="Poly(ADP-ribose)pol_cat_dom"/>
</dbReference>
<dbReference type="GO" id="GO:1990404">
    <property type="term" value="F:NAD+-protein mono-ADP-ribosyltransferase activity"/>
    <property type="evidence" value="ECO:0007669"/>
    <property type="project" value="TreeGrafter"/>
</dbReference>
<evidence type="ECO:0000313" key="3">
    <source>
        <dbReference type="EMBL" id="CAF1115266.1"/>
    </source>
</evidence>
<comment type="caution">
    <text evidence="3">The sequence shown here is derived from an EMBL/GenBank/DDBJ whole genome shotgun (WGS) entry which is preliminary data.</text>
</comment>
<feature type="non-terminal residue" evidence="3">
    <location>
        <position position="1"/>
    </location>
</feature>
<dbReference type="Gene3D" id="3.90.228.10">
    <property type="match status" value="1"/>
</dbReference>
<dbReference type="SUPFAM" id="SSF56399">
    <property type="entry name" value="ADP-ribosylation"/>
    <property type="match status" value="1"/>
</dbReference>
<dbReference type="EC" id="2.4.2.-" evidence="1"/>
<reference evidence="3" key="1">
    <citation type="submission" date="2021-02" db="EMBL/GenBank/DDBJ databases">
        <authorList>
            <person name="Nowell W R."/>
        </authorList>
    </citation>
    <scope>NUCLEOTIDE SEQUENCE</scope>
</reference>
<protein>
    <recommendedName>
        <fullName evidence="1">Poly [ADP-ribose] polymerase</fullName>
        <shortName evidence="1">PARP</shortName>
        <ecNumber evidence="1">2.4.2.-</ecNumber>
    </recommendedName>
</protein>
<feature type="domain" description="PARP catalytic" evidence="2">
    <location>
        <begin position="702"/>
        <end position="891"/>
    </location>
</feature>
<sequence>IKQRQGRLGRTRPGEYYPLYTFTPSKKFPVPQICQTELVQIEFSLQRSPLKCGLEQLKKWLPSPPSDQVIEAAKKRLRDLDVLDRHNHFTSIGSLISTLPDFGSIAMSKAVLSGLETYNCGRDIIRLAAILSVLNTSSVLRHIPSQYIKSEGDFMTLLAVMDAILAEKLVQPPHLFDVDDACKRTGLTVISHHIRRAVIRYDSFQKFFCLPGKYRDVSQRSTKGNWTPIACALLAGYSDNVYLSLAEIQGKKTSLYSLYCCKQDQPLPLVLARDIFVSTDIRDRSIISFLGEIQPEWLDRSLERDITLADKEIKLYNDEIRYSEDFLNISRNILCTLNGKNLNLSGNASHVLTTELHVRRRLVLKHTTLLISKDETNKSLKQNVKALIESLHVFNPMKWRWKAENQVKVIFRDTDEHGEIIIKARDKDYEKVRKEFDSFVQWLEPCIALHLDNGMYPRRYIDPQTKQTEADMESRIKQVTDDTLTSVDLWPSVRGLKATRETRMEVVAWIAVCLFRCKLEGGFVRDWIVANQSARPPASVLPQQWVQFSHKIPVIDKAVIPSDLDCHLPLEHPFDIDQFLDEIHKYHIQTEVFRQDWRYVLLFDRNYPTGPFTMDLIEPHVALTQNRIDFDVNNLYVIRGFCAELGQRVNLRDPPFSIDLEQIVDSIKNKRFRVLRPDDTIVGKRKLKMLERGWQKFGDDLNYIPPPHKNHKFVLDPLPTASDLYKKIENEMKQISNAKVLSIEQIRNTDVFNIYHATKVLITGQCTNGINNERHLFHGTPTDNVESIMEKGFDARYFSSSGLYGRGAYFADKTTKSHQYTRASLTDSNRKMFYCLVTLGEICNRSTTDDSLSSPPEHYHSICGMANPSAVEYIVYQSAQAIPFLLITYQV</sequence>
<keyword evidence="1" id="KW-0520">NAD</keyword>
<dbReference type="Proteomes" id="UP000663828">
    <property type="component" value="Unassembled WGS sequence"/>
</dbReference>
<keyword evidence="4" id="KW-1185">Reference proteome</keyword>
<keyword evidence="1" id="KW-0328">Glycosyltransferase</keyword>
<dbReference type="InterPro" id="IPR007502">
    <property type="entry name" value="Helicase-assoc_dom"/>
</dbReference>
<dbReference type="AlphaFoldDB" id="A0A814Q4F1"/>
<keyword evidence="1" id="KW-0808">Transferase</keyword>
<organism evidence="3 4">
    <name type="scientific">Adineta ricciae</name>
    <name type="common">Rotifer</name>
    <dbReference type="NCBI Taxonomy" id="249248"/>
    <lineage>
        <taxon>Eukaryota</taxon>
        <taxon>Metazoa</taxon>
        <taxon>Spiralia</taxon>
        <taxon>Gnathifera</taxon>
        <taxon>Rotifera</taxon>
        <taxon>Eurotatoria</taxon>
        <taxon>Bdelloidea</taxon>
        <taxon>Adinetida</taxon>
        <taxon>Adinetidae</taxon>
        <taxon>Adineta</taxon>
    </lineage>
</organism>